<comment type="similarity">
    <text evidence="1">Belongs to the PhzF family.</text>
</comment>
<evidence type="ECO:0000256" key="3">
    <source>
        <dbReference type="PIRSR" id="PIRSR016184-1"/>
    </source>
</evidence>
<dbReference type="GO" id="GO:0005737">
    <property type="term" value="C:cytoplasm"/>
    <property type="evidence" value="ECO:0007669"/>
    <property type="project" value="TreeGrafter"/>
</dbReference>
<gene>
    <name evidence="4" type="ORF">BV898_04505</name>
</gene>
<dbReference type="Pfam" id="PF02567">
    <property type="entry name" value="PhzC-PhzF"/>
    <property type="match status" value="1"/>
</dbReference>
<dbReference type="PIRSF" id="PIRSF016184">
    <property type="entry name" value="PhzC_PhzF"/>
    <property type="match status" value="1"/>
</dbReference>
<evidence type="ECO:0000256" key="1">
    <source>
        <dbReference type="ARBA" id="ARBA00008270"/>
    </source>
</evidence>
<evidence type="ECO:0000313" key="4">
    <source>
        <dbReference type="EMBL" id="OQV21606.1"/>
    </source>
</evidence>
<accession>A0A1W0X2A5</accession>
<keyword evidence="5" id="KW-1185">Reference proteome</keyword>
<comment type="caution">
    <text evidence="4">The sequence shown here is derived from an EMBL/GenBank/DDBJ whole genome shotgun (WGS) entry which is preliminary data.</text>
</comment>
<protein>
    <submittedName>
        <fullName evidence="4">Phenazine biosynthesis-like domain-containing protein 1</fullName>
    </submittedName>
</protein>
<reference evidence="5" key="1">
    <citation type="submission" date="2017-01" db="EMBL/GenBank/DDBJ databases">
        <title>Comparative genomics of anhydrobiosis in the tardigrade Hypsibius dujardini.</title>
        <authorList>
            <person name="Yoshida Y."/>
            <person name="Koutsovoulos G."/>
            <person name="Laetsch D."/>
            <person name="Stevens L."/>
            <person name="Kumar S."/>
            <person name="Horikawa D."/>
            <person name="Ishino K."/>
            <person name="Komine S."/>
            <person name="Tomita M."/>
            <person name="Blaxter M."/>
            <person name="Arakawa K."/>
        </authorList>
    </citation>
    <scope>NUCLEOTIDE SEQUENCE [LARGE SCALE GENOMIC DNA]</scope>
    <source>
        <strain evidence="5">Z151</strain>
    </source>
</reference>
<dbReference type="OrthoDB" id="75169at2759"/>
<proteinExistence type="inferred from homology"/>
<feature type="active site" evidence="3">
    <location>
        <position position="60"/>
    </location>
</feature>
<dbReference type="NCBIfam" id="TIGR00654">
    <property type="entry name" value="PhzF_family"/>
    <property type="match status" value="1"/>
</dbReference>
<dbReference type="PANTHER" id="PTHR13774">
    <property type="entry name" value="PHENAZINE BIOSYNTHESIS PROTEIN"/>
    <property type="match status" value="1"/>
</dbReference>
<dbReference type="SUPFAM" id="SSF54506">
    <property type="entry name" value="Diaminopimelate epimerase-like"/>
    <property type="match status" value="1"/>
</dbReference>
<dbReference type="PANTHER" id="PTHR13774:SF17">
    <property type="entry name" value="PHENAZINE BIOSYNTHESIS-LIKE DOMAIN-CONTAINING PROTEIN"/>
    <property type="match status" value="1"/>
</dbReference>
<dbReference type="EMBL" id="MTYJ01000022">
    <property type="protein sequence ID" value="OQV21606.1"/>
    <property type="molecule type" value="Genomic_DNA"/>
</dbReference>
<dbReference type="AlphaFoldDB" id="A0A1W0X2A5"/>
<organism evidence="4 5">
    <name type="scientific">Hypsibius exemplaris</name>
    <name type="common">Freshwater tardigrade</name>
    <dbReference type="NCBI Taxonomy" id="2072580"/>
    <lineage>
        <taxon>Eukaryota</taxon>
        <taxon>Metazoa</taxon>
        <taxon>Ecdysozoa</taxon>
        <taxon>Tardigrada</taxon>
        <taxon>Eutardigrada</taxon>
        <taxon>Parachela</taxon>
        <taxon>Hypsibioidea</taxon>
        <taxon>Hypsibiidae</taxon>
        <taxon>Hypsibius</taxon>
    </lineage>
</organism>
<dbReference type="InterPro" id="IPR003719">
    <property type="entry name" value="Phenazine_PhzF-like"/>
</dbReference>
<sequence>MSASHLQASSSLADIPIHIVDAFTKDAFTGNPAAVCLLTLDSDIADETKQKIAAEMNLSETAFVACHDPGETFARADRFSLRWFTPSVEVDLCGHATLATATVIFRVYGNNHHQIKFETRSGTLLALQKGDSIALDFPQNPPGPLADTLRVELAALLDVCAFLGPDSVMDVAYSPSTRKLLVRLRDDISMADLTALPVNPDQLFAASRTDTVRGVIMTVKGSAATGAVDRDGEPYDFVSRYFAPWVGIAEDPVTGSSHTVLGPYWAAVLKKSTLYARQCSRRGGDLLLTVLPAGGRMEIAGHSKIVMSGQFTL</sequence>
<evidence type="ECO:0000256" key="2">
    <source>
        <dbReference type="ARBA" id="ARBA00023235"/>
    </source>
</evidence>
<dbReference type="GO" id="GO:0016853">
    <property type="term" value="F:isomerase activity"/>
    <property type="evidence" value="ECO:0007669"/>
    <property type="project" value="UniProtKB-KW"/>
</dbReference>
<name>A0A1W0X2A5_HYPEX</name>
<dbReference type="Proteomes" id="UP000192578">
    <property type="component" value="Unassembled WGS sequence"/>
</dbReference>
<keyword evidence="2" id="KW-0413">Isomerase</keyword>
<dbReference type="Gene3D" id="3.10.310.10">
    <property type="entry name" value="Diaminopimelate Epimerase, Chain A, domain 1"/>
    <property type="match status" value="2"/>
</dbReference>
<evidence type="ECO:0000313" key="5">
    <source>
        <dbReference type="Proteomes" id="UP000192578"/>
    </source>
</evidence>